<feature type="chain" id="PRO_5024894230" description="TRAP transporter TAXI family solute receptor" evidence="1">
    <location>
        <begin position="26"/>
        <end position="376"/>
    </location>
</feature>
<accession>A0A660CFW6</accession>
<dbReference type="NCBIfam" id="TIGR02122">
    <property type="entry name" value="TRAP_TAXI"/>
    <property type="match status" value="1"/>
</dbReference>
<protein>
    <recommendedName>
        <fullName evidence="4">TRAP transporter TAXI family solute receptor</fullName>
    </recommendedName>
</protein>
<dbReference type="Gene3D" id="3.40.190.10">
    <property type="entry name" value="Periplasmic binding protein-like II"/>
    <property type="match status" value="2"/>
</dbReference>
<evidence type="ECO:0000313" key="3">
    <source>
        <dbReference type="Proteomes" id="UP000317303"/>
    </source>
</evidence>
<dbReference type="PROSITE" id="PS51257">
    <property type="entry name" value="PROKAR_LIPOPROTEIN"/>
    <property type="match status" value="1"/>
</dbReference>
<dbReference type="AlphaFoldDB" id="A0A660CFW6"/>
<dbReference type="Proteomes" id="UP000317303">
    <property type="component" value="Unassembled WGS sequence"/>
</dbReference>
<evidence type="ECO:0000256" key="1">
    <source>
        <dbReference type="SAM" id="SignalP"/>
    </source>
</evidence>
<gene>
    <name evidence="2" type="ORF">JD82_02255</name>
</gene>
<dbReference type="InterPro" id="IPR011852">
    <property type="entry name" value="TRAP_TAXI"/>
</dbReference>
<evidence type="ECO:0008006" key="4">
    <source>
        <dbReference type="Google" id="ProtNLM"/>
    </source>
</evidence>
<feature type="signal peptide" evidence="1">
    <location>
        <begin position="1"/>
        <end position="25"/>
    </location>
</feature>
<dbReference type="OrthoDB" id="7808807at2"/>
<comment type="caution">
    <text evidence="2">The sequence shown here is derived from an EMBL/GenBank/DDBJ whole genome shotgun (WGS) entry which is preliminary data.</text>
</comment>
<dbReference type="EMBL" id="VLJV01000001">
    <property type="protein sequence ID" value="TWH20409.1"/>
    <property type="molecule type" value="Genomic_DNA"/>
</dbReference>
<dbReference type="Pfam" id="PF16868">
    <property type="entry name" value="NMT1_3"/>
    <property type="match status" value="1"/>
</dbReference>
<dbReference type="SUPFAM" id="SSF53850">
    <property type="entry name" value="Periplasmic binding protein-like II"/>
    <property type="match status" value="1"/>
</dbReference>
<reference evidence="2 3" key="1">
    <citation type="submission" date="2019-07" db="EMBL/GenBank/DDBJ databases">
        <title>R&amp;d 2014.</title>
        <authorList>
            <person name="Klenk H.-P."/>
        </authorList>
    </citation>
    <scope>NUCLEOTIDE SEQUENCE [LARGE SCALE GENOMIC DNA]</scope>
    <source>
        <strain evidence="2 3">DSM 43194</strain>
    </source>
</reference>
<keyword evidence="1" id="KW-0732">Signal</keyword>
<keyword evidence="3" id="KW-1185">Reference proteome</keyword>
<evidence type="ECO:0000313" key="2">
    <source>
        <dbReference type="EMBL" id="TWH20409.1"/>
    </source>
</evidence>
<proteinExistence type="predicted"/>
<organism evidence="2 3">
    <name type="scientific">Prauserella rugosa</name>
    <dbReference type="NCBI Taxonomy" id="43354"/>
    <lineage>
        <taxon>Bacteria</taxon>
        <taxon>Bacillati</taxon>
        <taxon>Actinomycetota</taxon>
        <taxon>Actinomycetes</taxon>
        <taxon>Pseudonocardiales</taxon>
        <taxon>Pseudonocardiaceae</taxon>
        <taxon>Prauserella</taxon>
    </lineage>
</organism>
<dbReference type="PANTHER" id="PTHR42941">
    <property type="entry name" value="SLL1037 PROTEIN"/>
    <property type="match status" value="1"/>
</dbReference>
<dbReference type="PANTHER" id="PTHR42941:SF1">
    <property type="entry name" value="SLL1037 PROTEIN"/>
    <property type="match status" value="1"/>
</dbReference>
<name>A0A660CFW6_9PSEU</name>
<sequence length="376" mass="41362">MDTRRRMPAAVVVACLLALSGCAGGEDPARSNTPLDVVAMSTYGTGTATFADVAAVADAVTREEGTRFRVITSDTAIGRMLPLKDGQTQFARTGDEYIFGFRGEYEFADEDWGPQPVRVVWAPTAPHSWMASESSGIRRPADLAGKRVPRVTANPSVNLKTEAMLATAGLTWDDVRPVDIGYGEQPDALKAGKLDVLFQQVYGASLAELESTTPVRWLDFDPHDERTRRAVAERVPSVTLREFGGAPGQDVRQRNVGFWYAVPIVTYADTTDAVAGQMARSIVEAYDSYKNATSTTDSWSLKDAMIAPVEVPFHPALVEVLKAEGVWTQQAADRQRQLLEQEKLLRRGWNQVRDADSLPRDWAEWKAKNLREGGDE</sequence>